<dbReference type="GO" id="GO:0005886">
    <property type="term" value="C:plasma membrane"/>
    <property type="evidence" value="ECO:0007669"/>
    <property type="project" value="TreeGrafter"/>
</dbReference>
<dbReference type="InterPro" id="IPR000014">
    <property type="entry name" value="PAS"/>
</dbReference>
<keyword evidence="7" id="KW-0472">Membrane</keyword>
<comment type="catalytic activity">
    <reaction evidence="1">
        <text>ATP + protein L-histidine = ADP + protein N-phospho-L-histidine.</text>
        <dbReference type="EC" id="2.7.13.3"/>
    </reaction>
</comment>
<dbReference type="AlphaFoldDB" id="A0A7C9UU22"/>
<evidence type="ECO:0000256" key="4">
    <source>
        <dbReference type="ARBA" id="ARBA00022679"/>
    </source>
</evidence>
<keyword evidence="11" id="KW-1185">Reference proteome</keyword>
<dbReference type="InterPro" id="IPR013656">
    <property type="entry name" value="PAS_4"/>
</dbReference>
<dbReference type="CDD" id="cd16922">
    <property type="entry name" value="HATPase_EvgS-ArcB-TorS-like"/>
    <property type="match status" value="1"/>
</dbReference>
<keyword evidence="7" id="KW-0812">Transmembrane</keyword>
<dbReference type="Gene3D" id="1.10.287.130">
    <property type="match status" value="1"/>
</dbReference>
<accession>A0A7C9UU22</accession>
<feature type="domain" description="Histidine kinase" evidence="8">
    <location>
        <begin position="436"/>
        <end position="657"/>
    </location>
</feature>
<proteinExistence type="predicted"/>
<protein>
    <recommendedName>
        <fullName evidence="2">histidine kinase</fullName>
        <ecNumber evidence="2">2.7.13.3</ecNumber>
    </recommendedName>
</protein>
<dbReference type="NCBIfam" id="TIGR00229">
    <property type="entry name" value="sensory_box"/>
    <property type="match status" value="1"/>
</dbReference>
<keyword evidence="6" id="KW-0902">Two-component regulatory system</keyword>
<dbReference type="Proteomes" id="UP000480684">
    <property type="component" value="Unassembled WGS sequence"/>
</dbReference>
<evidence type="ECO:0000256" key="6">
    <source>
        <dbReference type="ARBA" id="ARBA00023012"/>
    </source>
</evidence>
<feature type="domain" description="PAS" evidence="9">
    <location>
        <begin position="297"/>
        <end position="350"/>
    </location>
</feature>
<dbReference type="SUPFAM" id="SSF47384">
    <property type="entry name" value="Homodimeric domain of signal transducing histidine kinase"/>
    <property type="match status" value="1"/>
</dbReference>
<feature type="transmembrane region" description="Helical" evidence="7">
    <location>
        <begin position="58"/>
        <end position="78"/>
    </location>
</feature>
<keyword evidence="5 10" id="KW-0418">Kinase</keyword>
<dbReference type="CDD" id="cd00082">
    <property type="entry name" value="HisKA"/>
    <property type="match status" value="1"/>
</dbReference>
<dbReference type="Gene3D" id="3.30.450.20">
    <property type="entry name" value="PAS domain"/>
    <property type="match status" value="1"/>
</dbReference>
<dbReference type="RefSeq" id="WP_163678684.1">
    <property type="nucleotide sequence ID" value="NZ_JAAIYP010000037.1"/>
</dbReference>
<dbReference type="InterPro" id="IPR035965">
    <property type="entry name" value="PAS-like_dom_sf"/>
</dbReference>
<feature type="transmembrane region" description="Helical" evidence="7">
    <location>
        <begin position="28"/>
        <end position="46"/>
    </location>
</feature>
<dbReference type="InterPro" id="IPR036890">
    <property type="entry name" value="HATPase_C_sf"/>
</dbReference>
<dbReference type="PROSITE" id="PS50112">
    <property type="entry name" value="PAS"/>
    <property type="match status" value="1"/>
</dbReference>
<dbReference type="InterPro" id="IPR003661">
    <property type="entry name" value="HisK_dim/P_dom"/>
</dbReference>
<dbReference type="InterPro" id="IPR004358">
    <property type="entry name" value="Sig_transdc_His_kin-like_C"/>
</dbReference>
<evidence type="ECO:0000256" key="3">
    <source>
        <dbReference type="ARBA" id="ARBA00022553"/>
    </source>
</evidence>
<feature type="transmembrane region" description="Helical" evidence="7">
    <location>
        <begin position="90"/>
        <end position="107"/>
    </location>
</feature>
<evidence type="ECO:0000256" key="2">
    <source>
        <dbReference type="ARBA" id="ARBA00012438"/>
    </source>
</evidence>
<comment type="caution">
    <text evidence="10">The sequence shown here is derived from an EMBL/GenBank/DDBJ whole genome shotgun (WGS) entry which is preliminary data.</text>
</comment>
<evidence type="ECO:0000259" key="9">
    <source>
        <dbReference type="PROSITE" id="PS50112"/>
    </source>
</evidence>
<feature type="transmembrane region" description="Helical" evidence="7">
    <location>
        <begin position="119"/>
        <end position="141"/>
    </location>
</feature>
<dbReference type="GO" id="GO:0009927">
    <property type="term" value="F:histidine phosphotransfer kinase activity"/>
    <property type="evidence" value="ECO:0007669"/>
    <property type="project" value="TreeGrafter"/>
</dbReference>
<evidence type="ECO:0000256" key="5">
    <source>
        <dbReference type="ARBA" id="ARBA00022777"/>
    </source>
</evidence>
<evidence type="ECO:0000256" key="7">
    <source>
        <dbReference type="SAM" id="Phobius"/>
    </source>
</evidence>
<dbReference type="SUPFAM" id="SSF55874">
    <property type="entry name" value="ATPase domain of HSP90 chaperone/DNA topoisomerase II/histidine kinase"/>
    <property type="match status" value="1"/>
</dbReference>
<dbReference type="Pfam" id="PF08448">
    <property type="entry name" value="PAS_4"/>
    <property type="match status" value="1"/>
</dbReference>
<dbReference type="SMART" id="SM00388">
    <property type="entry name" value="HisKA"/>
    <property type="match status" value="1"/>
</dbReference>
<dbReference type="GO" id="GO:0000155">
    <property type="term" value="F:phosphorelay sensor kinase activity"/>
    <property type="evidence" value="ECO:0007669"/>
    <property type="project" value="InterPro"/>
</dbReference>
<reference evidence="10 11" key="1">
    <citation type="submission" date="2020-02" db="EMBL/GenBank/DDBJ databases">
        <authorList>
            <person name="Dziuba M."/>
            <person name="Kuznetsov B."/>
            <person name="Mardanov A."/>
            <person name="Ravin N."/>
            <person name="Grouzdev D."/>
        </authorList>
    </citation>
    <scope>NUCLEOTIDE SEQUENCE [LARGE SCALE GENOMIC DNA]</scope>
    <source>
        <strain evidence="10 11">SpK</strain>
    </source>
</reference>
<dbReference type="InterPro" id="IPR003594">
    <property type="entry name" value="HATPase_dom"/>
</dbReference>
<feature type="transmembrane region" description="Helical" evidence="7">
    <location>
        <begin position="187"/>
        <end position="207"/>
    </location>
</feature>
<dbReference type="PANTHER" id="PTHR43047:SF63">
    <property type="entry name" value="HISTIDINE KINASE"/>
    <property type="match status" value="1"/>
</dbReference>
<dbReference type="InterPro" id="IPR036097">
    <property type="entry name" value="HisK_dim/P_sf"/>
</dbReference>
<name>A0A7C9UU22_9PROT</name>
<dbReference type="FunFam" id="1.10.287.130:FF:000001">
    <property type="entry name" value="Two-component sensor histidine kinase"/>
    <property type="match status" value="1"/>
</dbReference>
<dbReference type="PANTHER" id="PTHR43047">
    <property type="entry name" value="TWO-COMPONENT HISTIDINE PROTEIN KINASE"/>
    <property type="match status" value="1"/>
</dbReference>
<organism evidence="10 11">
    <name type="scientific">Magnetospirillum aberrantis SpK</name>
    <dbReference type="NCBI Taxonomy" id="908842"/>
    <lineage>
        <taxon>Bacteria</taxon>
        <taxon>Pseudomonadati</taxon>
        <taxon>Pseudomonadota</taxon>
        <taxon>Alphaproteobacteria</taxon>
        <taxon>Rhodospirillales</taxon>
        <taxon>Rhodospirillaceae</taxon>
        <taxon>Magnetospirillum</taxon>
    </lineage>
</organism>
<evidence type="ECO:0000256" key="1">
    <source>
        <dbReference type="ARBA" id="ARBA00000085"/>
    </source>
</evidence>
<dbReference type="PROSITE" id="PS50109">
    <property type="entry name" value="HIS_KIN"/>
    <property type="match status" value="1"/>
</dbReference>
<evidence type="ECO:0000313" key="10">
    <source>
        <dbReference type="EMBL" id="NFV80428.1"/>
    </source>
</evidence>
<dbReference type="SUPFAM" id="SSF55785">
    <property type="entry name" value="PYP-like sensor domain (PAS domain)"/>
    <property type="match status" value="1"/>
</dbReference>
<feature type="transmembrane region" description="Helical" evidence="7">
    <location>
        <begin position="162"/>
        <end position="181"/>
    </location>
</feature>
<dbReference type="Pfam" id="PF02518">
    <property type="entry name" value="HATPase_c"/>
    <property type="match status" value="1"/>
</dbReference>
<dbReference type="Gene3D" id="3.30.565.10">
    <property type="entry name" value="Histidine kinase-like ATPase, C-terminal domain"/>
    <property type="match status" value="1"/>
</dbReference>
<dbReference type="CDD" id="cd00130">
    <property type="entry name" value="PAS"/>
    <property type="match status" value="1"/>
</dbReference>
<dbReference type="EMBL" id="JAAIYP010000037">
    <property type="protein sequence ID" value="NFV80428.1"/>
    <property type="molecule type" value="Genomic_DNA"/>
</dbReference>
<keyword evidence="7" id="KW-1133">Transmembrane helix</keyword>
<dbReference type="Pfam" id="PF00512">
    <property type="entry name" value="HisKA"/>
    <property type="match status" value="1"/>
</dbReference>
<evidence type="ECO:0000313" key="11">
    <source>
        <dbReference type="Proteomes" id="UP000480684"/>
    </source>
</evidence>
<dbReference type="PRINTS" id="PR00344">
    <property type="entry name" value="BCTRLSENSOR"/>
</dbReference>
<evidence type="ECO:0000259" key="8">
    <source>
        <dbReference type="PROSITE" id="PS50109"/>
    </source>
</evidence>
<keyword evidence="3" id="KW-0597">Phosphoprotein</keyword>
<gene>
    <name evidence="10" type="ORF">G4223_09935</name>
</gene>
<keyword evidence="4" id="KW-0808">Transferase</keyword>
<dbReference type="SMART" id="SM00387">
    <property type="entry name" value="HATPase_c"/>
    <property type="match status" value="1"/>
</dbReference>
<dbReference type="SMART" id="SM00091">
    <property type="entry name" value="PAS"/>
    <property type="match status" value="1"/>
</dbReference>
<dbReference type="EC" id="2.7.13.3" evidence="2"/>
<sequence>MAGGAVSETGPRLESSVLLRVAALYKHAVELVFVLAPLALVLYLRAFQSSDLEFHDHLFHEVAIGVSIILSLFAAWVAFRCFRASGEPSLRYVTLAFASFALVYAPHGVLTRMDDHNMWFFLLYGPASRVVMTAFLLEALLRHGDMAEPPAARTDPASWSGWLMAVVVVDVVVAVLANLPVAGDPRIRLTLEGLSILFALGGVAVIIGRRLRSGLMQGYRMALLAFATSSFAFLLSAPWTHLWWLAHAIFAGGFFVLSHGMVRALLTTRSIAGIHSEEEIVVRLATAEATANASKAAAIRLRNLLDSSPIGVLVTAPDGTILFCNRRHAEILGVPSEEVLGRDANSFHADPALRGRYVGEALASGQMVIGEIECIPAAGERRWYMVTWTPLEFEGRQALVAWGVDVTDRRRADEALLQAKHAADIANRAKSEFLAAISHELRTPLNAINGFAESMREELFGPLDNERYREYSGYILDAGRHLTALINDVLDVARVESGRVALRDERVVVADLVRSAQVLVSERARDSQLRIETELMPNLPDLRGDAPRLKQVLLNLLSNAVKFTPSGGRIGVRTRMSAAGEVEILVEDTGIGMSAEEQERVLVAFAQVDSRLERCYQGLGLGLSLARSLMELHGGRLSIDSAPGLGTRVLLTFPPDRSMPPNAAVGG</sequence>
<dbReference type="InterPro" id="IPR005467">
    <property type="entry name" value="His_kinase_dom"/>
</dbReference>
<feature type="transmembrane region" description="Helical" evidence="7">
    <location>
        <begin position="219"/>
        <end position="237"/>
    </location>
</feature>